<accession>A0A0V0Z0X3</accession>
<evidence type="ECO:0000313" key="2">
    <source>
        <dbReference type="EMBL" id="KRY06198.1"/>
    </source>
</evidence>
<protein>
    <submittedName>
        <fullName evidence="1">Uncharacterized protein</fullName>
    </submittedName>
</protein>
<keyword evidence="3" id="KW-1185">Reference proteome</keyword>
<sequence>MKENRVAQNNEILNNRAQFERIPHYNDPYQGSSSSAASLCIKIGAWKL</sequence>
<gene>
    <name evidence="1" type="ORF">T03_1948</name>
    <name evidence="2" type="ORF">T03_2857</name>
</gene>
<dbReference type="EMBL" id="JYDI01004577">
    <property type="protein sequence ID" value="KRY06198.1"/>
    <property type="molecule type" value="Genomic_DNA"/>
</dbReference>
<reference evidence="1 3" key="1">
    <citation type="submission" date="2015-01" db="EMBL/GenBank/DDBJ databases">
        <title>Evolution of Trichinella species and genotypes.</title>
        <authorList>
            <person name="Korhonen P.K."/>
            <person name="Edoardo P."/>
            <person name="Giuseppe L.R."/>
            <person name="Gasser R.B."/>
        </authorList>
    </citation>
    <scope>NUCLEOTIDE SEQUENCE [LARGE SCALE GENOMIC DNA]</scope>
    <source>
        <strain evidence="1">ISS120</strain>
    </source>
</reference>
<comment type="caution">
    <text evidence="1">The sequence shown here is derived from an EMBL/GenBank/DDBJ whole genome shotgun (WGS) entry which is preliminary data.</text>
</comment>
<dbReference type="EMBL" id="JYDI01004579">
    <property type="protein sequence ID" value="KRY06191.1"/>
    <property type="molecule type" value="Genomic_DNA"/>
</dbReference>
<dbReference type="Proteomes" id="UP000054653">
    <property type="component" value="Unassembled WGS sequence"/>
</dbReference>
<proteinExistence type="predicted"/>
<evidence type="ECO:0000313" key="3">
    <source>
        <dbReference type="Proteomes" id="UP000054653"/>
    </source>
</evidence>
<evidence type="ECO:0000313" key="1">
    <source>
        <dbReference type="EMBL" id="KRY06191.1"/>
    </source>
</evidence>
<organism evidence="1 3">
    <name type="scientific">Trichinella britovi</name>
    <name type="common">Parasitic roundworm</name>
    <dbReference type="NCBI Taxonomy" id="45882"/>
    <lineage>
        <taxon>Eukaryota</taxon>
        <taxon>Metazoa</taxon>
        <taxon>Ecdysozoa</taxon>
        <taxon>Nematoda</taxon>
        <taxon>Enoplea</taxon>
        <taxon>Dorylaimia</taxon>
        <taxon>Trichinellida</taxon>
        <taxon>Trichinellidae</taxon>
        <taxon>Trichinella</taxon>
    </lineage>
</organism>
<dbReference type="AlphaFoldDB" id="A0A0V0Z0X3"/>
<name>A0A0V0Z0X3_TRIBR</name>